<evidence type="ECO:0000313" key="2">
    <source>
        <dbReference type="EMBL" id="TEB38020.1"/>
    </source>
</evidence>
<feature type="region of interest" description="Disordered" evidence="1">
    <location>
        <begin position="1025"/>
        <end position="1069"/>
    </location>
</feature>
<accession>A0A4Y7TUZ7</accession>
<feature type="compositionally biased region" description="Basic residues" evidence="1">
    <location>
        <begin position="752"/>
        <end position="766"/>
    </location>
</feature>
<organism evidence="2 3">
    <name type="scientific">Coprinellus micaceus</name>
    <name type="common">Glistening ink-cap mushroom</name>
    <name type="synonym">Coprinus micaceus</name>
    <dbReference type="NCBI Taxonomy" id="71717"/>
    <lineage>
        <taxon>Eukaryota</taxon>
        <taxon>Fungi</taxon>
        <taxon>Dikarya</taxon>
        <taxon>Basidiomycota</taxon>
        <taxon>Agaricomycotina</taxon>
        <taxon>Agaricomycetes</taxon>
        <taxon>Agaricomycetidae</taxon>
        <taxon>Agaricales</taxon>
        <taxon>Agaricineae</taxon>
        <taxon>Psathyrellaceae</taxon>
        <taxon>Coprinellus</taxon>
    </lineage>
</organism>
<keyword evidence="3" id="KW-1185">Reference proteome</keyword>
<dbReference type="OrthoDB" id="3158970at2759"/>
<feature type="compositionally biased region" description="Low complexity" evidence="1">
    <location>
        <begin position="889"/>
        <end position="907"/>
    </location>
</feature>
<dbReference type="Proteomes" id="UP000298030">
    <property type="component" value="Unassembled WGS sequence"/>
</dbReference>
<feature type="region of interest" description="Disordered" evidence="1">
    <location>
        <begin position="727"/>
        <end position="766"/>
    </location>
</feature>
<gene>
    <name evidence="2" type="ORF">FA13DRAFT_717820</name>
</gene>
<feature type="compositionally biased region" description="Basic and acidic residues" evidence="1">
    <location>
        <begin position="405"/>
        <end position="418"/>
    </location>
</feature>
<evidence type="ECO:0000256" key="1">
    <source>
        <dbReference type="SAM" id="MobiDB-lite"/>
    </source>
</evidence>
<feature type="compositionally biased region" description="Polar residues" evidence="1">
    <location>
        <begin position="1027"/>
        <end position="1043"/>
    </location>
</feature>
<comment type="caution">
    <text evidence="2">The sequence shown here is derived from an EMBL/GenBank/DDBJ whole genome shotgun (WGS) entry which is preliminary data.</text>
</comment>
<proteinExistence type="predicted"/>
<dbReference type="STRING" id="71717.A0A4Y7TUZ7"/>
<reference evidence="2 3" key="1">
    <citation type="journal article" date="2019" name="Nat. Ecol. Evol.">
        <title>Megaphylogeny resolves global patterns of mushroom evolution.</title>
        <authorList>
            <person name="Varga T."/>
            <person name="Krizsan K."/>
            <person name="Foldi C."/>
            <person name="Dima B."/>
            <person name="Sanchez-Garcia M."/>
            <person name="Sanchez-Ramirez S."/>
            <person name="Szollosi G.J."/>
            <person name="Szarkandi J.G."/>
            <person name="Papp V."/>
            <person name="Albert L."/>
            <person name="Andreopoulos W."/>
            <person name="Angelini C."/>
            <person name="Antonin V."/>
            <person name="Barry K.W."/>
            <person name="Bougher N.L."/>
            <person name="Buchanan P."/>
            <person name="Buyck B."/>
            <person name="Bense V."/>
            <person name="Catcheside P."/>
            <person name="Chovatia M."/>
            <person name="Cooper J."/>
            <person name="Damon W."/>
            <person name="Desjardin D."/>
            <person name="Finy P."/>
            <person name="Geml J."/>
            <person name="Haridas S."/>
            <person name="Hughes K."/>
            <person name="Justo A."/>
            <person name="Karasinski D."/>
            <person name="Kautmanova I."/>
            <person name="Kiss B."/>
            <person name="Kocsube S."/>
            <person name="Kotiranta H."/>
            <person name="LaButti K.M."/>
            <person name="Lechner B.E."/>
            <person name="Liimatainen K."/>
            <person name="Lipzen A."/>
            <person name="Lukacs Z."/>
            <person name="Mihaltcheva S."/>
            <person name="Morgado L.N."/>
            <person name="Niskanen T."/>
            <person name="Noordeloos M.E."/>
            <person name="Ohm R.A."/>
            <person name="Ortiz-Santana B."/>
            <person name="Ovrebo C."/>
            <person name="Racz N."/>
            <person name="Riley R."/>
            <person name="Savchenko A."/>
            <person name="Shiryaev A."/>
            <person name="Soop K."/>
            <person name="Spirin V."/>
            <person name="Szebenyi C."/>
            <person name="Tomsovsky M."/>
            <person name="Tulloss R.E."/>
            <person name="Uehling J."/>
            <person name="Grigoriev I.V."/>
            <person name="Vagvolgyi C."/>
            <person name="Papp T."/>
            <person name="Martin F.M."/>
            <person name="Miettinen O."/>
            <person name="Hibbett D.S."/>
            <person name="Nagy L.G."/>
        </authorList>
    </citation>
    <scope>NUCLEOTIDE SEQUENCE [LARGE SCALE GENOMIC DNA]</scope>
    <source>
        <strain evidence="2 3">FP101781</strain>
    </source>
</reference>
<feature type="region of interest" description="Disordered" evidence="1">
    <location>
        <begin position="811"/>
        <end position="953"/>
    </location>
</feature>
<feature type="region of interest" description="Disordered" evidence="1">
    <location>
        <begin position="386"/>
        <end position="426"/>
    </location>
</feature>
<feature type="compositionally biased region" description="Pro residues" evidence="1">
    <location>
        <begin position="469"/>
        <end position="479"/>
    </location>
</feature>
<evidence type="ECO:0000313" key="3">
    <source>
        <dbReference type="Proteomes" id="UP000298030"/>
    </source>
</evidence>
<feature type="compositionally biased region" description="Low complexity" evidence="1">
    <location>
        <begin position="739"/>
        <end position="749"/>
    </location>
</feature>
<feature type="region of interest" description="Disordered" evidence="1">
    <location>
        <begin position="123"/>
        <end position="144"/>
    </location>
</feature>
<dbReference type="EMBL" id="QPFP01000003">
    <property type="protein sequence ID" value="TEB38020.1"/>
    <property type="molecule type" value="Genomic_DNA"/>
</dbReference>
<feature type="region of interest" description="Disordered" evidence="1">
    <location>
        <begin position="464"/>
        <end position="484"/>
    </location>
</feature>
<sequence length="1069" mass="119700">MTMADNSGPTMAREERDFVYKGKATRRSWPQLPEELVRLIGSYYLLNIQATAYMPHTWESYEHWPQRLVYMAIRDGLALERNLMSVCTGWHRALQTHGIWSTSIPHLDPANIFGSYMWAAQPQHSSGRLSPQSQRQPRAGKAQAQAQVTPWRHLRYILSCSCIVCRINSPTSSYGFTLPNGHRRPTVYTSWLGSIPVCRDHEKRKASFCGSCLRDNPTLESAALQSLIGFGPGISPHAVMQQHQNVISAQIMEIACMENEDEEMWPGIEATCKSCRLEWLWRKACMQPSDREAIGGPAPQDPPHSVSRPWLPIPSLHTLLQNSTDWEIRHAVEGFVDMAEGTITEVLTMAREKHWLQKHTRLRELMSQALAARRWVSSAVGESVMSGVDGDGRGENGPIHAQGRPYEHHRESDTRLEVEDGVNQNDSERERAQLALDMELAVQLEREEREREEGEYDEVRAVQKRARTPSPPVERPLPPHMQQREQKQTYEPPATIQFGPEFTTYPTTYYPTSSPQTNTTSTTVISLDDAELEHFDEVEHDARSLTYARSDISDDHLEEEEEEEDEEEDASVMQTVEKSVLQLALDDWTRSKILDGYWISPADVWYQNDKVYRRDGQYVEHEAEGGESSGEDSRKEGWVMAVHPCPWAIEGGADEGDYTASNFGSGEEAHPRWDTVVEPGPLTFSQAEQTYHAHQKQMRIALLPAMRNVVRKLVVECGAAAFPEDAYDDGQTQRRSRTESTSSASSSESTGRKRKRSVRSAGKRKGLRDPALIASRMELEDVVKILREEEGVWWDGFDWLEKRRNVQEAEENAAAKRKRDTSRVPVHVDPSLTAHGDDAAKAIATPTTESPPKKRRKTQDGEMDPGSAYAAGSTSTPRPSDSPVEEDGTSSGSSTSPVLSTSTLQTTPSPPPSSRVLFEDGGPKGKATTKASPEQHEHENGTEYDNEPPVRIPVSPVLDSPKILRPIPYVPLTLEGFPHYTMITLKSGAKRPRHSISAAAGSANGRPWQRLWRSKGDGDMRARMLLSTRQPLSKSRGISTSENGPHPHLLVQGKMGKSSNSRTAFPQSA</sequence>
<feature type="compositionally biased region" description="Polar residues" evidence="1">
    <location>
        <begin position="1057"/>
        <end position="1069"/>
    </location>
</feature>
<feature type="compositionally biased region" description="Polar residues" evidence="1">
    <location>
        <begin position="123"/>
        <end position="136"/>
    </location>
</feature>
<dbReference type="AlphaFoldDB" id="A0A4Y7TUZ7"/>
<name>A0A4Y7TUZ7_COPMI</name>
<protein>
    <submittedName>
        <fullName evidence="2">Uncharacterized protein</fullName>
    </submittedName>
</protein>